<comment type="caution">
    <text evidence="1">The sequence shown here is derived from an EMBL/GenBank/DDBJ whole genome shotgun (WGS) entry which is preliminary data.</text>
</comment>
<dbReference type="Proteomes" id="UP000527616">
    <property type="component" value="Unassembled WGS sequence"/>
</dbReference>
<proteinExistence type="predicted"/>
<name>A0A7Z0IJK5_9ACTN</name>
<dbReference type="PANTHER" id="PTHR37285:SF5">
    <property type="entry name" value="SPORE WALL MATURATION PROTEIN DIT1"/>
    <property type="match status" value="1"/>
</dbReference>
<protein>
    <submittedName>
        <fullName evidence="1">Pyoverdine/dityrosine biosynthesis protein Dit1</fullName>
    </submittedName>
</protein>
<evidence type="ECO:0000313" key="2">
    <source>
        <dbReference type="Proteomes" id="UP000527616"/>
    </source>
</evidence>
<organism evidence="1 2">
    <name type="scientific">Naumannella cuiyingiana</name>
    <dbReference type="NCBI Taxonomy" id="1347891"/>
    <lineage>
        <taxon>Bacteria</taxon>
        <taxon>Bacillati</taxon>
        <taxon>Actinomycetota</taxon>
        <taxon>Actinomycetes</taxon>
        <taxon>Propionibacteriales</taxon>
        <taxon>Propionibacteriaceae</taxon>
        <taxon>Naumannella</taxon>
    </lineage>
</organism>
<keyword evidence="2" id="KW-1185">Reference proteome</keyword>
<gene>
    <name evidence="1" type="ORF">GGQ54_000195</name>
</gene>
<dbReference type="EMBL" id="JACBZS010000001">
    <property type="protein sequence ID" value="NYI69635.1"/>
    <property type="molecule type" value="Genomic_DNA"/>
</dbReference>
<dbReference type="InterPro" id="IPR007817">
    <property type="entry name" value="Isocyanide_synthase_DIT1"/>
</dbReference>
<reference evidence="1 2" key="1">
    <citation type="submission" date="2020-07" db="EMBL/GenBank/DDBJ databases">
        <title>Sequencing the genomes of 1000 actinobacteria strains.</title>
        <authorList>
            <person name="Klenk H.-P."/>
        </authorList>
    </citation>
    <scope>NUCLEOTIDE SEQUENCE [LARGE SCALE GENOMIC DNA]</scope>
    <source>
        <strain evidence="1 2">DSM 103164</strain>
    </source>
</reference>
<dbReference type="RefSeq" id="WP_179443683.1">
    <property type="nucleotide sequence ID" value="NZ_JACBZS010000001.1"/>
</dbReference>
<sequence>MTITRESPITERALRTAERIVQVLLRHRRGIPGEPAPTAAPRPQLIKVLDRVLAGVPIELALPAFPCKSPNPAKVCGPLPDEGERLALSYLQGICDEIADIHPPGARVIICSDGHVFADVVGVPDETVTAYGDHLRALADAEGRTRIGFCDLGDLWPGDDHAERRARLIRGWTEPVDELRVRARSDEQVARTLRGMIRFVLADAVDLTGTPAQRQREAKRRAYQLLARSRAWGALLLARRPDAVRLSIHPQPLGAAKLGIALLDRTATDDAWLTPWHAVVRYDVAGTPRLVHHAAVGDAEPVRRGGRLWCYRDRLAGRNNP</sequence>
<accession>A0A7Z0IJK5</accession>
<dbReference type="Pfam" id="PF05141">
    <property type="entry name" value="DIT1_PvcA"/>
    <property type="match status" value="1"/>
</dbReference>
<evidence type="ECO:0000313" key="1">
    <source>
        <dbReference type="EMBL" id="NYI69635.1"/>
    </source>
</evidence>
<dbReference type="PANTHER" id="PTHR37285">
    <property type="entry name" value="SPORE WALL MATURATION PROTEIN DIT1"/>
    <property type="match status" value="1"/>
</dbReference>
<dbReference type="AlphaFoldDB" id="A0A7Z0IJK5"/>